<dbReference type="AlphaFoldDB" id="A0A7W5CIE2"/>
<dbReference type="Proteomes" id="UP000543579">
    <property type="component" value="Unassembled WGS sequence"/>
</dbReference>
<reference evidence="2 3" key="1">
    <citation type="submission" date="2020-08" db="EMBL/GenBank/DDBJ databases">
        <title>Genomic Encyclopedia of Type Strains, Phase III (KMG-III): the genomes of soil and plant-associated and newly described type strains.</title>
        <authorList>
            <person name="Whitman W."/>
        </authorList>
    </citation>
    <scope>NUCLEOTIDE SEQUENCE [LARGE SCALE GENOMIC DNA]</scope>
    <source>
        <strain evidence="2 3">CECT 8356</strain>
    </source>
</reference>
<dbReference type="Gene3D" id="3.90.320.10">
    <property type="match status" value="1"/>
</dbReference>
<evidence type="ECO:0000313" key="3">
    <source>
        <dbReference type="Proteomes" id="UP000543579"/>
    </source>
</evidence>
<evidence type="ECO:0000259" key="1">
    <source>
        <dbReference type="Pfam" id="PF12684"/>
    </source>
</evidence>
<name>A0A7W5CIE2_9MICO</name>
<sequence length="285" mass="30879">MTALEGFVPDLDEVIYHAHSALSSTGARQLLQAPARFAHWMQNKPPHKKAYDVGSAVHAKVLGTGWDVVEIPDDLLSGPNRAISSVAAKDWVAAARDSNAIPLKAPEIAEVDAMAESVLAHAMARVMFEQEGDAELSVFSHDAETGVEQRCRFDYLGTGSGRRFAVDLKTKHGLATPVKFSKTVAELGYHVQVGHYLDTLAAAGGEVDQFVFVVVEKEPPYLTATFVLGREYLEMGYAGAAEARRRFAAGIESGEWPGYPQELQMAIPPNWAVYDHNEGLGGLTT</sequence>
<feature type="domain" description="Putative exodeoxyribonuclease 8 PDDEXK-like" evidence="1">
    <location>
        <begin position="23"/>
        <end position="261"/>
    </location>
</feature>
<accession>A0A7W5CIE2</accession>
<dbReference type="EMBL" id="JACHXY010000002">
    <property type="protein sequence ID" value="MBB3158226.1"/>
    <property type="molecule type" value="Genomic_DNA"/>
</dbReference>
<dbReference type="Pfam" id="PF12684">
    <property type="entry name" value="DUF3799"/>
    <property type="match status" value="1"/>
</dbReference>
<proteinExistence type="predicted"/>
<dbReference type="InterPro" id="IPR024432">
    <property type="entry name" value="Put_RecE_PDDEXK-like_dom"/>
</dbReference>
<dbReference type="InterPro" id="IPR011604">
    <property type="entry name" value="PDDEXK-like_dom_sf"/>
</dbReference>
<comment type="caution">
    <text evidence="2">The sequence shown here is derived from an EMBL/GenBank/DDBJ whole genome shotgun (WGS) entry which is preliminary data.</text>
</comment>
<organism evidence="2 3">
    <name type="scientific">Microbacterium proteolyticum</name>
    <dbReference type="NCBI Taxonomy" id="1572644"/>
    <lineage>
        <taxon>Bacteria</taxon>
        <taxon>Bacillati</taxon>
        <taxon>Actinomycetota</taxon>
        <taxon>Actinomycetes</taxon>
        <taxon>Micrococcales</taxon>
        <taxon>Microbacteriaceae</taxon>
        <taxon>Microbacterium</taxon>
    </lineage>
</organism>
<dbReference type="RefSeq" id="WP_183419682.1">
    <property type="nucleotide sequence ID" value="NZ_JACHXY010000002.1"/>
</dbReference>
<gene>
    <name evidence="2" type="ORF">FHS07_001922</name>
</gene>
<protein>
    <recommendedName>
        <fullName evidence="1">Putative exodeoxyribonuclease 8 PDDEXK-like domain-containing protein</fullName>
    </recommendedName>
</protein>
<evidence type="ECO:0000313" key="2">
    <source>
        <dbReference type="EMBL" id="MBB3158226.1"/>
    </source>
</evidence>